<evidence type="ECO:0000256" key="1">
    <source>
        <dbReference type="ARBA" id="ARBA00022679"/>
    </source>
</evidence>
<keyword evidence="1 4" id="KW-0808">Transferase</keyword>
<dbReference type="OrthoDB" id="9772975at2"/>
<reference evidence="4 5" key="1">
    <citation type="submission" date="2017-10" db="EMBL/GenBank/DDBJ databases">
        <title>Sequencing the genomes of 1000 actinobacteria strains.</title>
        <authorList>
            <person name="Klenk H.-P."/>
        </authorList>
    </citation>
    <scope>NUCLEOTIDE SEQUENCE [LARGE SCALE GENOMIC DNA]</scope>
    <source>
        <strain evidence="4 5">DSM 21801</strain>
    </source>
</reference>
<dbReference type="InterPro" id="IPR029045">
    <property type="entry name" value="ClpP/crotonase-like_dom_sf"/>
</dbReference>
<dbReference type="AlphaFoldDB" id="A0A2A9D1J9"/>
<gene>
    <name evidence="4" type="ORF">ATL40_1393</name>
</gene>
<feature type="domain" description="CoA carboxyltransferase C-terminal" evidence="3">
    <location>
        <begin position="233"/>
        <end position="482"/>
    </location>
</feature>
<dbReference type="SUPFAM" id="SSF52096">
    <property type="entry name" value="ClpP/crotonase"/>
    <property type="match status" value="2"/>
</dbReference>
<sequence length="482" mass="49236">MTAHLTSQDILDAFDDATEWTDLYDATTDPSTTSPQYASELAAARQKSGATESIRAAEATIAERRVAIVASEFAFMGGSLGERACAILAAAVRRATERGLPLIASPVSGGTRMQEGALAFLQLATLGLALTEHKAAGLPYLVYLRSPTTGGTLASWASLGHLTVAQPEAFLAFLGPRVVETITGEPIADGVQRAEHLQRTGVVDRIADLPGFVAIARDTLAALAPAGVDAAAPASRPTPAGSERDVWADVEATRAPGWPDVTALVAAIGSHTVEMVGPEAAMSDGAAYVAWSRIGDRGVVVVGFRGQAGAPYVSPADLARVRSAVADAAQLGLPVVAVIDLVGGELTAPAEEGGIAREIARSLAQFVAAPVPTVGVLLGKGTGGVAFAIGATDRVIALEGAWLAPLQPEGASAILYRDGDHAAQLARSQGIGARELGGYVDTVATSLAEVGDAVAHALADLAGTTASQRHAARVARYARLGR</sequence>
<dbReference type="PANTHER" id="PTHR42995:SF5">
    <property type="entry name" value="ACETYL-COENZYME A CARBOXYLASE CARBOXYL TRANSFERASE SUBUNIT BETA, CHLOROPLASTIC"/>
    <property type="match status" value="1"/>
</dbReference>
<evidence type="ECO:0000313" key="5">
    <source>
        <dbReference type="Proteomes" id="UP000224915"/>
    </source>
</evidence>
<organism evidence="4 5">
    <name type="scientific">Serinibacter salmoneus</name>
    <dbReference type="NCBI Taxonomy" id="556530"/>
    <lineage>
        <taxon>Bacteria</taxon>
        <taxon>Bacillati</taxon>
        <taxon>Actinomycetota</taxon>
        <taxon>Actinomycetes</taxon>
        <taxon>Micrococcales</taxon>
        <taxon>Beutenbergiaceae</taxon>
        <taxon>Serinibacter</taxon>
    </lineage>
</organism>
<evidence type="ECO:0000259" key="2">
    <source>
        <dbReference type="PROSITE" id="PS50980"/>
    </source>
</evidence>
<dbReference type="GO" id="GO:0003989">
    <property type="term" value="F:acetyl-CoA carboxylase activity"/>
    <property type="evidence" value="ECO:0007669"/>
    <property type="project" value="InterPro"/>
</dbReference>
<dbReference type="GO" id="GO:2001295">
    <property type="term" value="P:malonyl-CoA biosynthetic process"/>
    <property type="evidence" value="ECO:0007669"/>
    <property type="project" value="TreeGrafter"/>
</dbReference>
<comment type="caution">
    <text evidence="4">The sequence shown here is derived from an EMBL/GenBank/DDBJ whole genome shotgun (WGS) entry which is preliminary data.</text>
</comment>
<dbReference type="InterPro" id="IPR011762">
    <property type="entry name" value="COA_CT_N"/>
</dbReference>
<dbReference type="RefSeq" id="WP_098468888.1">
    <property type="nucleotide sequence ID" value="NZ_PDJD01000001.1"/>
</dbReference>
<dbReference type="GO" id="GO:0006633">
    <property type="term" value="P:fatty acid biosynthetic process"/>
    <property type="evidence" value="ECO:0007669"/>
    <property type="project" value="InterPro"/>
</dbReference>
<name>A0A2A9D1J9_9MICO</name>
<keyword evidence="5" id="KW-1185">Reference proteome</keyword>
<accession>A0A2A9D1J9</accession>
<feature type="domain" description="CoA carboxyltransferase N-terminal" evidence="2">
    <location>
        <begin position="1"/>
        <end position="238"/>
    </location>
</feature>
<dbReference type="EMBL" id="PDJD01000001">
    <property type="protein sequence ID" value="PFG19822.1"/>
    <property type="molecule type" value="Genomic_DNA"/>
</dbReference>
<dbReference type="Pfam" id="PF01039">
    <property type="entry name" value="Carboxyl_trans"/>
    <property type="match status" value="1"/>
</dbReference>
<dbReference type="InterPro" id="IPR034733">
    <property type="entry name" value="AcCoA_carboxyl_beta"/>
</dbReference>
<dbReference type="InterPro" id="IPR011763">
    <property type="entry name" value="COA_CT_C"/>
</dbReference>
<dbReference type="PRINTS" id="PR01070">
    <property type="entry name" value="ACCCTRFRASEB"/>
</dbReference>
<dbReference type="GO" id="GO:0009317">
    <property type="term" value="C:acetyl-CoA carboxylase complex"/>
    <property type="evidence" value="ECO:0007669"/>
    <property type="project" value="InterPro"/>
</dbReference>
<proteinExistence type="predicted"/>
<dbReference type="InterPro" id="IPR000438">
    <property type="entry name" value="Acetyl_CoA_COase_Trfase_b_su"/>
</dbReference>
<dbReference type="Gene3D" id="3.90.226.10">
    <property type="entry name" value="2-enoyl-CoA Hydratase, Chain A, domain 1"/>
    <property type="match status" value="2"/>
</dbReference>
<dbReference type="PROSITE" id="PS50980">
    <property type="entry name" value="COA_CT_NTER"/>
    <property type="match status" value="1"/>
</dbReference>
<dbReference type="PANTHER" id="PTHR42995">
    <property type="entry name" value="ACETYL-COENZYME A CARBOXYLASE CARBOXYL TRANSFERASE SUBUNIT BETA, CHLOROPLASTIC"/>
    <property type="match status" value="1"/>
</dbReference>
<dbReference type="GO" id="GO:0016740">
    <property type="term" value="F:transferase activity"/>
    <property type="evidence" value="ECO:0007669"/>
    <property type="project" value="UniProtKB-KW"/>
</dbReference>
<dbReference type="Proteomes" id="UP000224915">
    <property type="component" value="Unassembled WGS sequence"/>
</dbReference>
<dbReference type="PROSITE" id="PS50989">
    <property type="entry name" value="COA_CT_CTER"/>
    <property type="match status" value="1"/>
</dbReference>
<protein>
    <submittedName>
        <fullName evidence="4">Acetyl-CoA carboxylase carboxyl transferase subunit beta</fullName>
    </submittedName>
</protein>
<evidence type="ECO:0000259" key="3">
    <source>
        <dbReference type="PROSITE" id="PS50989"/>
    </source>
</evidence>
<evidence type="ECO:0000313" key="4">
    <source>
        <dbReference type="EMBL" id="PFG19822.1"/>
    </source>
</evidence>